<dbReference type="EMBL" id="BMQX01000016">
    <property type="protein sequence ID" value="GGQ22593.1"/>
    <property type="molecule type" value="Genomic_DNA"/>
</dbReference>
<organism evidence="1 2">
    <name type="scientific">Shewanella litoralis</name>
    <dbReference type="NCBI Taxonomy" id="2282700"/>
    <lineage>
        <taxon>Bacteria</taxon>
        <taxon>Pseudomonadati</taxon>
        <taxon>Pseudomonadota</taxon>
        <taxon>Gammaproteobacteria</taxon>
        <taxon>Alteromonadales</taxon>
        <taxon>Shewanellaceae</taxon>
        <taxon>Shewanella</taxon>
    </lineage>
</organism>
<evidence type="ECO:0000313" key="1">
    <source>
        <dbReference type="EMBL" id="GGQ22593.1"/>
    </source>
</evidence>
<dbReference type="Proteomes" id="UP000619118">
    <property type="component" value="Unassembled WGS sequence"/>
</dbReference>
<name>A0ABQ2REH8_9GAMM</name>
<keyword evidence="2" id="KW-1185">Reference proteome</keyword>
<reference evidence="2" key="1">
    <citation type="journal article" date="2019" name="Int. J. Syst. Evol. Microbiol.">
        <title>The Global Catalogue of Microorganisms (GCM) 10K type strain sequencing project: providing services to taxonomists for standard genome sequencing and annotation.</title>
        <authorList>
            <consortium name="The Broad Institute Genomics Platform"/>
            <consortium name="The Broad Institute Genome Sequencing Center for Infectious Disease"/>
            <person name="Wu L."/>
            <person name="Ma J."/>
        </authorList>
    </citation>
    <scope>NUCLEOTIDE SEQUENCE [LARGE SCALE GENOMIC DNA]</scope>
    <source>
        <strain evidence="2">JCM 32306</strain>
    </source>
</reference>
<accession>A0ABQ2REH8</accession>
<gene>
    <name evidence="1" type="ORF">GCM10009411_23240</name>
</gene>
<evidence type="ECO:0000313" key="2">
    <source>
        <dbReference type="Proteomes" id="UP000619118"/>
    </source>
</evidence>
<proteinExistence type="predicted"/>
<protein>
    <submittedName>
        <fullName evidence="1">Uncharacterized protein</fullName>
    </submittedName>
</protein>
<dbReference type="RefSeq" id="WP_160054391.1">
    <property type="nucleotide sequence ID" value="NZ_BMQX01000016.1"/>
</dbReference>
<comment type="caution">
    <text evidence="1">The sequence shown here is derived from an EMBL/GenBank/DDBJ whole genome shotgun (WGS) entry which is preliminary data.</text>
</comment>
<sequence>MYQIDLMTIPVYRIKREIYYEQRSIFTENRIFGGSDAEFKRKYCEDNPDYLSNYKNAIHENYGGAWEYNEIIGFIKLHILGSQIRGEYWQDDKKRFVKSRTKQFKYVTHKLAPENSFYKEATNAEIYQTICSYVDDCRNELKGRHIDDSNLKNIGKYVDWKSLIKGL</sequence>